<dbReference type="OrthoDB" id="798260at2"/>
<dbReference type="Proteomes" id="UP000539265">
    <property type="component" value="Unassembled WGS sequence"/>
</dbReference>
<gene>
    <name evidence="1" type="ORF">FHS11_003266</name>
</gene>
<keyword evidence="2" id="KW-1185">Reference proteome</keyword>
<evidence type="ECO:0000313" key="1">
    <source>
        <dbReference type="EMBL" id="MBB3056839.1"/>
    </source>
</evidence>
<dbReference type="RefSeq" id="WP_157750655.1">
    <property type="nucleotide sequence ID" value="NZ_AP017313.1"/>
</dbReference>
<proteinExistence type="predicted"/>
<organism evidence="1 2">
    <name type="scientific">Mucilaginibacter gotjawali</name>
    <dbReference type="NCBI Taxonomy" id="1550579"/>
    <lineage>
        <taxon>Bacteria</taxon>
        <taxon>Pseudomonadati</taxon>
        <taxon>Bacteroidota</taxon>
        <taxon>Sphingobacteriia</taxon>
        <taxon>Sphingobacteriales</taxon>
        <taxon>Sphingobacteriaceae</taxon>
        <taxon>Mucilaginibacter</taxon>
    </lineage>
</organism>
<reference evidence="1" key="1">
    <citation type="submission" date="2020-08" db="EMBL/GenBank/DDBJ databases">
        <title>Genomic Encyclopedia of Type Strains, Phase III (KMG-III): the genomes of soil and plant-associated and newly described type strains.</title>
        <authorList>
            <person name="Whitman W."/>
        </authorList>
    </citation>
    <scope>NUCLEOTIDE SEQUENCE [LARGE SCALE GENOMIC DNA]</scope>
    <source>
        <strain evidence="1">CECT 8628</strain>
    </source>
</reference>
<dbReference type="EMBL" id="JACHWX010000010">
    <property type="protein sequence ID" value="MBB3056839.1"/>
    <property type="molecule type" value="Genomic_DNA"/>
</dbReference>
<protein>
    <submittedName>
        <fullName evidence="1">Uncharacterized protein</fullName>
    </submittedName>
</protein>
<name>A0A839SJY5_9SPHI</name>
<comment type="caution">
    <text evidence="1">The sequence shown here is derived from an EMBL/GenBank/DDBJ whole genome shotgun (WGS) entry which is preliminary data.</text>
</comment>
<sequence>MEDTEKRTFFNGKDCPYVGIELNQFGELVLFNWCDTGMVVNSQSGIIERKWNSK</sequence>
<evidence type="ECO:0000313" key="2">
    <source>
        <dbReference type="Proteomes" id="UP000539265"/>
    </source>
</evidence>
<accession>A0A839SJY5</accession>
<dbReference type="AlphaFoldDB" id="A0A839SJY5"/>